<evidence type="ECO:0000313" key="2">
    <source>
        <dbReference type="Proteomes" id="UP000828048"/>
    </source>
</evidence>
<gene>
    <name evidence="1" type="ORF">Vadar_016013</name>
</gene>
<dbReference type="Proteomes" id="UP000828048">
    <property type="component" value="Chromosome 1"/>
</dbReference>
<organism evidence="1 2">
    <name type="scientific">Vaccinium darrowii</name>
    <dbReference type="NCBI Taxonomy" id="229202"/>
    <lineage>
        <taxon>Eukaryota</taxon>
        <taxon>Viridiplantae</taxon>
        <taxon>Streptophyta</taxon>
        <taxon>Embryophyta</taxon>
        <taxon>Tracheophyta</taxon>
        <taxon>Spermatophyta</taxon>
        <taxon>Magnoliopsida</taxon>
        <taxon>eudicotyledons</taxon>
        <taxon>Gunneridae</taxon>
        <taxon>Pentapetalae</taxon>
        <taxon>asterids</taxon>
        <taxon>Ericales</taxon>
        <taxon>Ericaceae</taxon>
        <taxon>Vaccinioideae</taxon>
        <taxon>Vaccinieae</taxon>
        <taxon>Vaccinium</taxon>
    </lineage>
</organism>
<protein>
    <submittedName>
        <fullName evidence="1">Uncharacterized protein</fullName>
    </submittedName>
</protein>
<accession>A0ACB7XQZ7</accession>
<reference evidence="1 2" key="1">
    <citation type="journal article" date="2021" name="Hortic Res">
        <title>High-quality reference genome and annotation aids understanding of berry development for evergreen blueberry (Vaccinium darrowii).</title>
        <authorList>
            <person name="Yu J."/>
            <person name="Hulse-Kemp A.M."/>
            <person name="Babiker E."/>
            <person name="Staton M."/>
        </authorList>
    </citation>
    <scope>NUCLEOTIDE SEQUENCE [LARGE SCALE GENOMIC DNA]</scope>
    <source>
        <strain evidence="2">cv. NJ 8807/NJ 8810</strain>
        <tissue evidence="1">Young leaf</tissue>
    </source>
</reference>
<comment type="caution">
    <text evidence="1">The sequence shown here is derived from an EMBL/GenBank/DDBJ whole genome shotgun (WGS) entry which is preliminary data.</text>
</comment>
<name>A0ACB7XQZ7_9ERIC</name>
<proteinExistence type="predicted"/>
<sequence>MTSSGNEGEEDGEDEEGEIKRPCFLDHRINDLPEPNNVLNKPLRFFCDYQSRHLMVQFRSREEDFAKFVKSQDKEIKELKYEREEREKLQAYFLALEDIMDNSHTRRGQPCWLRVPKVAEQANFLWNNEHSASLIAQNQQVIWLLIFEALERNMQSHWNQAVHCLTSNVQRMSLEMDTELFEEWDPQYAEREAGFCDLEEERELNRKRLMRGPDERCGHSEKKRDTANQVWGSKPGGQDNIPWSSEGEYQSLPNKDSNPYYQEQRVQPCHLSSSIYYGGQDGYSHPRNTQASGYSTFNKEGGEDDPRSASRGNWWQGSRTNDFLVDEHIVSLIAQNRQVIWLLIFEALERNIQSHWN</sequence>
<evidence type="ECO:0000313" key="1">
    <source>
        <dbReference type="EMBL" id="KAH7843392.1"/>
    </source>
</evidence>
<dbReference type="EMBL" id="CM037151">
    <property type="protein sequence ID" value="KAH7843392.1"/>
    <property type="molecule type" value="Genomic_DNA"/>
</dbReference>
<keyword evidence="2" id="KW-1185">Reference proteome</keyword>